<protein>
    <submittedName>
        <fullName evidence="1">Uncharacterized protein</fullName>
    </submittedName>
</protein>
<dbReference type="RefSeq" id="XP_025376964.1">
    <property type="nucleotide sequence ID" value="XM_025525828.1"/>
</dbReference>
<accession>A0A316YL39</accession>
<reference evidence="1 2" key="1">
    <citation type="journal article" date="2018" name="Mol. Biol. Evol.">
        <title>Broad Genomic Sampling Reveals a Smut Pathogenic Ancestry of the Fungal Clade Ustilaginomycotina.</title>
        <authorList>
            <person name="Kijpornyongpan T."/>
            <person name="Mondo S.J."/>
            <person name="Barry K."/>
            <person name="Sandor L."/>
            <person name="Lee J."/>
            <person name="Lipzen A."/>
            <person name="Pangilinan J."/>
            <person name="LaButti K."/>
            <person name="Hainaut M."/>
            <person name="Henrissat B."/>
            <person name="Grigoriev I.V."/>
            <person name="Spatafora J.W."/>
            <person name="Aime M.C."/>
        </authorList>
    </citation>
    <scope>NUCLEOTIDE SEQUENCE [LARGE SCALE GENOMIC DNA]</scope>
    <source>
        <strain evidence="1 2">MCA 4198</strain>
    </source>
</reference>
<dbReference type="InParanoid" id="A0A316YL39"/>
<name>A0A316YL39_9BASI</name>
<dbReference type="GeneID" id="37047744"/>
<sequence length="210" mass="23520">MAWPIQALASFVSSTIRLGIVVTAERLQHVRMRQKLADEHRGEAEQHGYVVAPQVRAELQDECGETKVVWAPVLVVRQLVVALLAAAILAEASSSDRIDFRVPISQLDDNFRTAQKRDSVLVDRFHVSGTSALRSIDEIINNGENGLAHYIRTRSPLWNTALQPHLGLVERRASCADPTLITHAQQLPRRQPRDIRDVPRFARDAPLSFV</sequence>
<proteinExistence type="predicted"/>
<dbReference type="EMBL" id="KZ819636">
    <property type="protein sequence ID" value="PWN89766.1"/>
    <property type="molecule type" value="Genomic_DNA"/>
</dbReference>
<keyword evidence="2" id="KW-1185">Reference proteome</keyword>
<gene>
    <name evidence="1" type="ORF">FA10DRAFT_97085</name>
</gene>
<evidence type="ECO:0000313" key="2">
    <source>
        <dbReference type="Proteomes" id="UP000245768"/>
    </source>
</evidence>
<dbReference type="AlphaFoldDB" id="A0A316YL39"/>
<evidence type="ECO:0000313" key="1">
    <source>
        <dbReference type="EMBL" id="PWN89766.1"/>
    </source>
</evidence>
<dbReference type="Proteomes" id="UP000245768">
    <property type="component" value="Unassembled WGS sequence"/>
</dbReference>
<organism evidence="1 2">
    <name type="scientific">Acaromyces ingoldii</name>
    <dbReference type="NCBI Taxonomy" id="215250"/>
    <lineage>
        <taxon>Eukaryota</taxon>
        <taxon>Fungi</taxon>
        <taxon>Dikarya</taxon>
        <taxon>Basidiomycota</taxon>
        <taxon>Ustilaginomycotina</taxon>
        <taxon>Exobasidiomycetes</taxon>
        <taxon>Exobasidiales</taxon>
        <taxon>Cryptobasidiaceae</taxon>
        <taxon>Acaromyces</taxon>
    </lineage>
</organism>